<accession>A0A1N6I2E8</accession>
<keyword evidence="2" id="KW-0456">Lyase</keyword>
<feature type="chain" id="PRO_5012794404" evidence="1">
    <location>
        <begin position="34"/>
        <end position="429"/>
    </location>
</feature>
<keyword evidence="1" id="KW-0732">Signal</keyword>
<dbReference type="Gene3D" id="1.50.10.20">
    <property type="match status" value="1"/>
</dbReference>
<dbReference type="Proteomes" id="UP000184693">
    <property type="component" value="Unassembled WGS sequence"/>
</dbReference>
<dbReference type="AlphaFoldDB" id="A0A1N6I2E8"/>
<evidence type="ECO:0000313" key="3">
    <source>
        <dbReference type="Proteomes" id="UP000184693"/>
    </source>
</evidence>
<proteinExistence type="predicted"/>
<feature type="signal peptide" evidence="1">
    <location>
        <begin position="1"/>
        <end position="33"/>
    </location>
</feature>
<gene>
    <name evidence="2" type="ORF">SAMN05444168_3895</name>
</gene>
<dbReference type="SUPFAM" id="SSF48239">
    <property type="entry name" value="Terpenoid cyclases/Protein prenyltransferases"/>
    <property type="match status" value="1"/>
</dbReference>
<name>A0A1N6I2E8_9BURK</name>
<sequence length="429" mass="46158">MRSFSTRLRIQALEALAMLISLVIFLSPAPARAADSPAQQQKMLETGCDALVHQVAAIPGNGPAFVQSYEAADGQPLAPALQNAAFVYDNALASIALVACGKTAEARRIADALVLATSHDRHYHDGRLRNAYRAGAASHDPLELPGWWDAPANRWDEDAYQVGSATGNVAWAALALMTLYDTTHDRRYLDAAASLMNWVATNTFDAGPPDGFIGGYFGEEPQPLRQSWKSTEQNVDTYAAFSWLARATGDSHWTAQAQHARDFVAAMWNAQEGRFNIGTQNDGRTLNAGPSAIDAELWPLIALPGNATSGWDHSIDWTLQHHRTGAGFGFNAAPDGIWTEGTGQAALVLQARGHGQDAVPLWDVLLSQRAPSGLLYATPNERIRTGLAIGPTSKNADFDYFHLPHLGATAWAVLAAAGWNPFTGRRLGA</sequence>
<dbReference type="InterPro" id="IPR008930">
    <property type="entry name" value="Terpenoid_cyclase/PrenylTrfase"/>
</dbReference>
<evidence type="ECO:0000313" key="2">
    <source>
        <dbReference type="EMBL" id="SIO26187.1"/>
    </source>
</evidence>
<dbReference type="EMBL" id="FSRM01000001">
    <property type="protein sequence ID" value="SIO26187.1"/>
    <property type="molecule type" value="Genomic_DNA"/>
</dbReference>
<dbReference type="GO" id="GO:0016829">
    <property type="term" value="F:lyase activity"/>
    <property type="evidence" value="ECO:0007669"/>
    <property type="project" value="UniProtKB-KW"/>
</dbReference>
<protein>
    <submittedName>
        <fullName evidence="2">Methylaspartate ammonia-lyase</fullName>
    </submittedName>
</protein>
<organism evidence="2 3">
    <name type="scientific">Paraburkholderia phenazinium</name>
    <dbReference type="NCBI Taxonomy" id="60549"/>
    <lineage>
        <taxon>Bacteria</taxon>
        <taxon>Pseudomonadati</taxon>
        <taxon>Pseudomonadota</taxon>
        <taxon>Betaproteobacteria</taxon>
        <taxon>Burkholderiales</taxon>
        <taxon>Burkholderiaceae</taxon>
        <taxon>Paraburkholderia</taxon>
    </lineage>
</organism>
<evidence type="ECO:0000256" key="1">
    <source>
        <dbReference type="SAM" id="SignalP"/>
    </source>
</evidence>
<dbReference type="OrthoDB" id="1171174at2"/>
<reference evidence="2 3" key="1">
    <citation type="submission" date="2016-11" db="EMBL/GenBank/DDBJ databases">
        <authorList>
            <person name="Jaros S."/>
            <person name="Januszkiewicz K."/>
            <person name="Wedrychowicz H."/>
        </authorList>
    </citation>
    <scope>NUCLEOTIDE SEQUENCE [LARGE SCALE GENOMIC DNA]</scope>
    <source>
        <strain evidence="2 3">GAS86</strain>
    </source>
</reference>